<proteinExistence type="predicted"/>
<name>A0ACC6L1S1_9SPHI</name>
<accession>A0ACC6L1S1</accession>
<organism evidence="1 2">
    <name type="scientific">Pedobacter africanus</name>
    <dbReference type="NCBI Taxonomy" id="151894"/>
    <lineage>
        <taxon>Bacteria</taxon>
        <taxon>Pseudomonadati</taxon>
        <taxon>Bacteroidota</taxon>
        <taxon>Sphingobacteriia</taxon>
        <taxon>Sphingobacteriales</taxon>
        <taxon>Sphingobacteriaceae</taxon>
        <taxon>Pedobacter</taxon>
    </lineage>
</organism>
<dbReference type="EMBL" id="JAVDTF010000004">
    <property type="protein sequence ID" value="MDR6785590.1"/>
    <property type="molecule type" value="Genomic_DNA"/>
</dbReference>
<comment type="caution">
    <text evidence="1">The sequence shown here is derived from an EMBL/GenBank/DDBJ whole genome shotgun (WGS) entry which is preliminary data.</text>
</comment>
<dbReference type="Proteomes" id="UP001246858">
    <property type="component" value="Unassembled WGS sequence"/>
</dbReference>
<reference evidence="1" key="1">
    <citation type="submission" date="2023-07" db="EMBL/GenBank/DDBJ databases">
        <title>Sorghum-associated microbial communities from plants grown in Nebraska, USA.</title>
        <authorList>
            <person name="Schachtman D."/>
        </authorList>
    </citation>
    <scope>NUCLEOTIDE SEQUENCE</scope>
    <source>
        <strain evidence="1">2697</strain>
    </source>
</reference>
<gene>
    <name evidence="1" type="ORF">J2X78_004175</name>
</gene>
<protein>
    <submittedName>
        <fullName evidence="1">Uncharacterized protein</fullName>
    </submittedName>
</protein>
<evidence type="ECO:0000313" key="2">
    <source>
        <dbReference type="Proteomes" id="UP001246858"/>
    </source>
</evidence>
<sequence>MMNQEDIFKKVGQILNELQDQYDFLAQNPGQLNELELELFLANANFLSDHVQIVKKINSNRPQRAIAEHIAEDPAGAEITVVHEEPATRIAEPAAAEPAFQDELFKLESEPSKLEFLLNETPVMDKFEFEEQPVEAIFDRPLSAEEEEIIAQKQKLRDSQPEQITEVVPEEEESALVLAAEPAPEAIPEPEPELVPDIVEEQIVQVYIPEPVPDKVEARVVAAEPEPSAVRPTLNDLLAGKNNLAGSLNEESNRAVITDLKQAINLNQKLLFIKDLFNGYNLAYAEAIELLNKMPDFKTADTFLQHNYAVKNNWAAKQGTVDQFYELLNQRFPAG</sequence>
<keyword evidence="2" id="KW-1185">Reference proteome</keyword>
<evidence type="ECO:0000313" key="1">
    <source>
        <dbReference type="EMBL" id="MDR6785590.1"/>
    </source>
</evidence>